<sequence length="206" mass="23032">MAKPTLSNQIKTEATLLKYAENVFKKSTENANLFPEATALLAELGVVLELFRDGITEANYRDKRQVVIKNQYGSRLKQALYHLSLHVELVANGDANLILAAGFIPSKTKVSGSYYGLSPKPNGLVVQLAVQGLLIAEMTVKSWKGARFYQFEYRAVGTVPWTTVISPKSKITIKDLEHLKEYEFRVTYLGPDPTPVYSDVVRCYIV</sequence>
<evidence type="ECO:0008006" key="3">
    <source>
        <dbReference type="Google" id="ProtNLM"/>
    </source>
</evidence>
<dbReference type="AlphaFoldDB" id="A0A363NQM1"/>
<dbReference type="SUPFAM" id="SSF49265">
    <property type="entry name" value="Fibronectin type III"/>
    <property type="match status" value="1"/>
</dbReference>
<dbReference type="InterPro" id="IPR013783">
    <property type="entry name" value="Ig-like_fold"/>
</dbReference>
<protein>
    <recommendedName>
        <fullName evidence="3">Fibronectin type-III domain-containing protein</fullName>
    </recommendedName>
</protein>
<evidence type="ECO:0000313" key="2">
    <source>
        <dbReference type="Proteomes" id="UP000250831"/>
    </source>
</evidence>
<keyword evidence="2" id="KW-1185">Reference proteome</keyword>
<reference evidence="1 2" key="1">
    <citation type="submission" date="2018-04" db="EMBL/GenBank/DDBJ databases">
        <title>Sphingobacterium sp. M46 Genome.</title>
        <authorList>
            <person name="Cheng J."/>
            <person name="Li Y."/>
        </authorList>
    </citation>
    <scope>NUCLEOTIDE SEQUENCE [LARGE SCALE GENOMIC DNA]</scope>
    <source>
        <strain evidence="1 2">M46</strain>
    </source>
</reference>
<comment type="caution">
    <text evidence="1">The sequence shown here is derived from an EMBL/GenBank/DDBJ whole genome shotgun (WGS) entry which is preliminary data.</text>
</comment>
<dbReference type="OrthoDB" id="703469at2"/>
<proteinExistence type="predicted"/>
<accession>A0A363NQM1</accession>
<dbReference type="RefSeq" id="WP_108635396.1">
    <property type="nucleotide sequence ID" value="NZ_DAMCKI010000095.1"/>
</dbReference>
<dbReference type="Gene3D" id="2.60.40.10">
    <property type="entry name" value="Immunoglobulins"/>
    <property type="match status" value="1"/>
</dbReference>
<dbReference type="EMBL" id="QCXX01000005">
    <property type="protein sequence ID" value="PUV23069.1"/>
    <property type="molecule type" value="Genomic_DNA"/>
</dbReference>
<evidence type="ECO:0000313" key="1">
    <source>
        <dbReference type="EMBL" id="PUV23069.1"/>
    </source>
</evidence>
<dbReference type="InterPro" id="IPR036116">
    <property type="entry name" value="FN3_sf"/>
</dbReference>
<organism evidence="1 2">
    <name type="scientific">Sphingobacterium athyrii</name>
    <dbReference type="NCBI Taxonomy" id="2152717"/>
    <lineage>
        <taxon>Bacteria</taxon>
        <taxon>Pseudomonadati</taxon>
        <taxon>Bacteroidota</taxon>
        <taxon>Sphingobacteriia</taxon>
        <taxon>Sphingobacteriales</taxon>
        <taxon>Sphingobacteriaceae</taxon>
        <taxon>Sphingobacterium</taxon>
    </lineage>
</organism>
<gene>
    <name evidence="1" type="ORF">DCO56_19335</name>
</gene>
<name>A0A363NQM1_9SPHI</name>
<dbReference type="Proteomes" id="UP000250831">
    <property type="component" value="Unassembled WGS sequence"/>
</dbReference>